<feature type="binding site" evidence="9">
    <location>
        <position position="261"/>
    </location>
    <ligand>
        <name>CoA</name>
        <dbReference type="ChEBI" id="CHEBI:57287"/>
    </ligand>
</feature>
<dbReference type="NCBIfam" id="TIGR01833">
    <property type="entry name" value="HMG-CoA-S_euk"/>
    <property type="match status" value="1"/>
</dbReference>
<feature type="active site" description="Acyl-thioester intermediate" evidence="8">
    <location>
        <position position="120"/>
    </location>
</feature>
<keyword evidence="10" id="KW-0753">Steroid metabolism</keyword>
<dbReference type="Pfam" id="PF08540">
    <property type="entry name" value="HMG_CoA_synt_C"/>
    <property type="match status" value="1"/>
</dbReference>
<dbReference type="OrthoDB" id="1269963at2759"/>
<keyword evidence="4 10" id="KW-0808">Transferase</keyword>
<evidence type="ECO:0000256" key="6">
    <source>
        <dbReference type="ARBA" id="ARBA00023011"/>
    </source>
</evidence>
<dbReference type="InterPro" id="IPR013528">
    <property type="entry name" value="HMG_CoA_synth_N"/>
</dbReference>
<evidence type="ECO:0000256" key="2">
    <source>
        <dbReference type="ARBA" id="ARBA00007061"/>
    </source>
</evidence>
<keyword evidence="10" id="KW-0444">Lipid biosynthesis</keyword>
<dbReference type="GeneID" id="136810192"/>
<feature type="binding site" evidence="9">
    <location>
        <position position="212"/>
    </location>
    <ligand>
        <name>CoA</name>
        <dbReference type="ChEBI" id="CHEBI:57287"/>
    </ligand>
</feature>
<evidence type="ECO:0000313" key="14">
    <source>
        <dbReference type="Proteomes" id="UP000594262"/>
    </source>
</evidence>
<dbReference type="EnsemblMetazoa" id="CLYHEMT004291.1">
    <property type="protein sequence ID" value="CLYHEMP004291.1"/>
    <property type="gene ID" value="CLYHEMG004291"/>
</dbReference>
<evidence type="ECO:0000256" key="4">
    <source>
        <dbReference type="ARBA" id="ARBA00022679"/>
    </source>
</evidence>
<dbReference type="InterPro" id="IPR013746">
    <property type="entry name" value="HMG_CoA_synt_C_dom"/>
</dbReference>
<dbReference type="GO" id="GO:0016126">
    <property type="term" value="P:sterol biosynthetic process"/>
    <property type="evidence" value="ECO:0007669"/>
    <property type="project" value="UniProtKB-KW"/>
</dbReference>
<feature type="active site" description="Proton donor/acceptor" evidence="8">
    <location>
        <position position="252"/>
    </location>
</feature>
<reference evidence="13" key="1">
    <citation type="submission" date="2021-01" db="UniProtKB">
        <authorList>
            <consortium name="EnsemblMetazoa"/>
        </authorList>
    </citation>
    <scope>IDENTIFICATION</scope>
</reference>
<evidence type="ECO:0000256" key="10">
    <source>
        <dbReference type="RuleBase" id="RU364071"/>
    </source>
</evidence>
<feature type="active site" description="Proton donor/acceptor" evidence="8">
    <location>
        <position position="86"/>
    </location>
</feature>
<accession>A0A7M5V662</accession>
<dbReference type="Proteomes" id="UP000594262">
    <property type="component" value="Unplaced"/>
</dbReference>
<dbReference type="AlphaFoldDB" id="A0A7M5V662"/>
<evidence type="ECO:0000256" key="1">
    <source>
        <dbReference type="ARBA" id="ARBA00005218"/>
    </source>
</evidence>
<name>A0A7M5V662_9CNID</name>
<feature type="binding site" evidence="9">
    <location>
        <position position="257"/>
    </location>
    <ligand>
        <name>CoA</name>
        <dbReference type="ChEBI" id="CHEBI:57287"/>
    </ligand>
</feature>
<evidence type="ECO:0000256" key="7">
    <source>
        <dbReference type="ARBA" id="ARBA00049887"/>
    </source>
</evidence>
<evidence type="ECO:0000256" key="9">
    <source>
        <dbReference type="PIRSR" id="PIRSR610122-2"/>
    </source>
</evidence>
<dbReference type="PANTHER" id="PTHR43323:SF2">
    <property type="entry name" value="HYDROXYMETHYLGLUTARYL-COA SYNTHASE"/>
    <property type="match status" value="1"/>
</dbReference>
<evidence type="ECO:0000259" key="11">
    <source>
        <dbReference type="Pfam" id="PF01154"/>
    </source>
</evidence>
<keyword evidence="6 10" id="KW-0756">Sterol biosynthesis</keyword>
<dbReference type="PANTHER" id="PTHR43323">
    <property type="entry name" value="3-HYDROXY-3-METHYLGLUTARYL COENZYME A SYNTHASE"/>
    <property type="match status" value="1"/>
</dbReference>
<keyword evidence="10" id="KW-0443">Lipid metabolism</keyword>
<proteinExistence type="inferred from homology"/>
<dbReference type="GO" id="GO:0004421">
    <property type="term" value="F:hydroxymethylglutaryl-CoA synthase activity"/>
    <property type="evidence" value="ECO:0007669"/>
    <property type="project" value="UniProtKB-EC"/>
</dbReference>
<evidence type="ECO:0000256" key="3">
    <source>
        <dbReference type="ARBA" id="ARBA00012978"/>
    </source>
</evidence>
<feature type="domain" description="Hydroxymethylglutaryl-coenzyme A synthase N-terminal" evidence="11">
    <location>
        <begin position="6"/>
        <end position="177"/>
    </location>
</feature>
<feature type="binding site" evidence="9">
    <location>
        <position position="158"/>
    </location>
    <ligand>
        <name>CoA</name>
        <dbReference type="ChEBI" id="CHEBI:57287"/>
    </ligand>
</feature>
<dbReference type="SUPFAM" id="SSF53901">
    <property type="entry name" value="Thiolase-like"/>
    <property type="match status" value="2"/>
</dbReference>
<keyword evidence="14" id="KW-1185">Reference proteome</keyword>
<feature type="domain" description="Hydroxymethylglutaryl-coenzyme A synthase C-terminal" evidence="12">
    <location>
        <begin position="178"/>
        <end position="456"/>
    </location>
</feature>
<protein>
    <recommendedName>
        <fullName evidence="3 10">Hydroxymethylglutaryl-CoA synthase</fullName>
        <shortName evidence="10">HMG-CoA synthase</shortName>
        <ecNumber evidence="3 10">2.3.3.10</ecNumber>
    </recommendedName>
    <alternativeName>
        <fullName evidence="10">3-hydroxy-3-methylglutaryl coenzyme A synthase</fullName>
    </alternativeName>
</protein>
<dbReference type="UniPathway" id="UPA00058">
    <property type="reaction ID" value="UER00102"/>
</dbReference>
<dbReference type="CDD" id="cd00827">
    <property type="entry name" value="init_cond_enzymes"/>
    <property type="match status" value="1"/>
</dbReference>
<dbReference type="Gene3D" id="3.40.47.10">
    <property type="match status" value="1"/>
</dbReference>
<dbReference type="FunFam" id="3.40.47.10:FF:000008">
    <property type="entry name" value="3-hydroxy-3-methylglutaryl coenzyme A synthase"/>
    <property type="match status" value="1"/>
</dbReference>
<dbReference type="GO" id="GO:0010142">
    <property type="term" value="P:farnesyl diphosphate biosynthetic process, mevalonate pathway"/>
    <property type="evidence" value="ECO:0007669"/>
    <property type="project" value="InterPro"/>
</dbReference>
<comment type="catalytic activity">
    <reaction evidence="7">
        <text>acetoacetyl-CoA + acetyl-CoA + H2O = (3S)-3-hydroxy-3-methylglutaryl-CoA + CoA + H(+)</text>
        <dbReference type="Rhea" id="RHEA:10188"/>
        <dbReference type="ChEBI" id="CHEBI:15377"/>
        <dbReference type="ChEBI" id="CHEBI:15378"/>
        <dbReference type="ChEBI" id="CHEBI:43074"/>
        <dbReference type="ChEBI" id="CHEBI:57286"/>
        <dbReference type="ChEBI" id="CHEBI:57287"/>
        <dbReference type="ChEBI" id="CHEBI:57288"/>
        <dbReference type="EC" id="2.3.3.10"/>
    </reaction>
    <physiologicalReaction direction="left-to-right" evidence="7">
        <dbReference type="Rhea" id="RHEA:10189"/>
    </physiologicalReaction>
</comment>
<dbReference type="InterPro" id="IPR016039">
    <property type="entry name" value="Thiolase-like"/>
</dbReference>
<evidence type="ECO:0000256" key="5">
    <source>
        <dbReference type="ARBA" id="ARBA00022955"/>
    </source>
</evidence>
<comment type="similarity">
    <text evidence="2 10">Belongs to the thiolase-like superfamily. HMG-CoA synthase family.</text>
</comment>
<dbReference type="EC" id="2.3.3.10" evidence="3 10"/>
<dbReference type="GO" id="GO:0006084">
    <property type="term" value="P:acetyl-CoA metabolic process"/>
    <property type="evidence" value="ECO:0007669"/>
    <property type="project" value="InterPro"/>
</dbReference>
<evidence type="ECO:0000256" key="8">
    <source>
        <dbReference type="PIRSR" id="PIRSR610122-1"/>
    </source>
</evidence>
<comment type="pathway">
    <text evidence="1 10">Metabolic intermediate biosynthesis; (R)-mevalonate biosynthesis; (R)-mevalonate from acetyl-CoA: step 2/3.</text>
</comment>
<evidence type="ECO:0000313" key="13">
    <source>
        <dbReference type="EnsemblMetazoa" id="CLYHEMP004291.1"/>
    </source>
</evidence>
<comment type="function">
    <text evidence="10">Catalyzes the condensation of acetyl-CoA with acetoacetyl-CoA to form HMG-CoA.</text>
</comment>
<dbReference type="InterPro" id="IPR010122">
    <property type="entry name" value="HMG_CoA_synthase_euk"/>
</dbReference>
<evidence type="ECO:0000259" key="12">
    <source>
        <dbReference type="Pfam" id="PF08540"/>
    </source>
</evidence>
<organism evidence="13 14">
    <name type="scientific">Clytia hemisphaerica</name>
    <dbReference type="NCBI Taxonomy" id="252671"/>
    <lineage>
        <taxon>Eukaryota</taxon>
        <taxon>Metazoa</taxon>
        <taxon>Cnidaria</taxon>
        <taxon>Hydrozoa</taxon>
        <taxon>Hydroidolina</taxon>
        <taxon>Leptothecata</taxon>
        <taxon>Obeliida</taxon>
        <taxon>Clytiidae</taxon>
        <taxon>Clytia</taxon>
    </lineage>
</organism>
<sequence>MEQEKNNVGIKYIELYFPSQYVCQKKLEKYDQVSPGKYTIGLGQQKMGFCGDQEDIHSLSLTVLKNLLEKNKINPKDVGRLEVGTETLIDKSKSVKTVLMQLFEESGNSDIEGLDTTNACFGGTGALFNAINWIESSSYDGRLAIVIIADIAVYAEGNARCTGGAGAVALAIAPNAPLVFDTKLRALHMAHQYDFYKPDMHSEYPTINGQLSLKCYLSAVDTCYQLYGQKFNKKFGFSEAFTMKNLDYMVFHTPYCKIVQKSVGRCILNDFIHSSSKDSCFENLTKYRGVSLEDTYENASLFKEIERACVEASKDVFNEKTMPSLQIATNVGNMYSPSLYSSLCSLLCNKSMDDLLEKRIAFFSYGSGLASAMFSLKVTDKRDELEPLIRVVMDCYKHLDQRREIEPQDFVKTLELREKRYNAKSYSPESPVADLFPGTYYLSNVDDKFRRTYERKT</sequence>
<keyword evidence="10" id="KW-1207">Sterol metabolism</keyword>
<dbReference type="Pfam" id="PF01154">
    <property type="entry name" value="HMG_CoA_synt_N"/>
    <property type="match status" value="1"/>
</dbReference>
<dbReference type="RefSeq" id="XP_066922863.1">
    <property type="nucleotide sequence ID" value="XM_067066762.1"/>
</dbReference>
<keyword evidence="5 10" id="KW-0752">Steroid biosynthesis</keyword>